<evidence type="ECO:0000313" key="9">
    <source>
        <dbReference type="EMBL" id="CAF2037626.1"/>
    </source>
</evidence>
<keyword evidence="8" id="KW-0521">NADP</keyword>
<dbReference type="GO" id="GO:0106274">
    <property type="term" value="F:NAD+-protein-arginine ADP-ribosyltransferase activity"/>
    <property type="evidence" value="ECO:0007669"/>
    <property type="project" value="UniProtKB-EC"/>
</dbReference>
<dbReference type="EMBL" id="CAJNRE010004631">
    <property type="protein sequence ID" value="CAF2037626.1"/>
    <property type="molecule type" value="Genomic_DNA"/>
</dbReference>
<gene>
    <name evidence="9" type="ORF">MBJ925_LOCUS10941</name>
</gene>
<dbReference type="InterPro" id="IPR011042">
    <property type="entry name" value="6-blade_b-propeller_TolB-like"/>
</dbReference>
<dbReference type="InterPro" id="IPR000768">
    <property type="entry name" value="ART"/>
</dbReference>
<dbReference type="GO" id="GO:0005576">
    <property type="term" value="C:extracellular region"/>
    <property type="evidence" value="ECO:0007669"/>
    <property type="project" value="TreeGrafter"/>
</dbReference>
<dbReference type="PANTHER" id="PTHR10680">
    <property type="entry name" value="PEPTIDYL-GLYCINE ALPHA-AMIDATING MONOOXYGENASE"/>
    <property type="match status" value="1"/>
</dbReference>
<comment type="catalytic activity">
    <reaction evidence="7 8">
        <text>L-arginyl-[protein] + NAD(+) = N(omega)-(ADP-D-ribosyl)-L-arginyl-[protein] + nicotinamide + H(+)</text>
        <dbReference type="Rhea" id="RHEA:19149"/>
        <dbReference type="Rhea" id="RHEA-COMP:10532"/>
        <dbReference type="Rhea" id="RHEA-COMP:15087"/>
        <dbReference type="ChEBI" id="CHEBI:15378"/>
        <dbReference type="ChEBI" id="CHEBI:17154"/>
        <dbReference type="ChEBI" id="CHEBI:29965"/>
        <dbReference type="ChEBI" id="CHEBI:57540"/>
        <dbReference type="ChEBI" id="CHEBI:142554"/>
        <dbReference type="EC" id="2.4.2.31"/>
    </reaction>
</comment>
<keyword evidence="8" id="KW-0520">NAD</keyword>
<name>A0A816NNF0_9BILA</name>
<dbReference type="EC" id="2.4.2.31" evidence="8"/>
<dbReference type="PANTHER" id="PTHR10680:SF28">
    <property type="entry name" value="SMP-30_GLUCONOLACTONASE_LRE-LIKE REGION DOMAIN-CONTAINING PROTEIN"/>
    <property type="match status" value="1"/>
</dbReference>
<dbReference type="GO" id="GO:0016779">
    <property type="term" value="F:nucleotidyltransferase activity"/>
    <property type="evidence" value="ECO:0007669"/>
    <property type="project" value="UniProtKB-KW"/>
</dbReference>
<dbReference type="Proteomes" id="UP000663824">
    <property type="component" value="Unassembled WGS sequence"/>
</dbReference>
<proteinExistence type="inferred from homology"/>
<comment type="similarity">
    <text evidence="1 8">Belongs to the Arg-specific ADP-ribosyltransferase family.</text>
</comment>
<reference evidence="9" key="1">
    <citation type="submission" date="2021-02" db="EMBL/GenBank/DDBJ databases">
        <authorList>
            <person name="Nowell W R."/>
        </authorList>
    </citation>
    <scope>NUCLEOTIDE SEQUENCE</scope>
</reference>
<evidence type="ECO:0000313" key="10">
    <source>
        <dbReference type="Proteomes" id="UP000663824"/>
    </source>
</evidence>
<accession>A0A816NNF0</accession>
<keyword evidence="6" id="KW-0325">Glycoprotein</keyword>
<organism evidence="9 10">
    <name type="scientific">Rotaria magnacalcarata</name>
    <dbReference type="NCBI Taxonomy" id="392030"/>
    <lineage>
        <taxon>Eukaryota</taxon>
        <taxon>Metazoa</taxon>
        <taxon>Spiralia</taxon>
        <taxon>Gnathifera</taxon>
        <taxon>Rotifera</taxon>
        <taxon>Eurotatoria</taxon>
        <taxon>Bdelloidea</taxon>
        <taxon>Philodinida</taxon>
        <taxon>Philodinidae</taxon>
        <taxon>Rotaria</taxon>
    </lineage>
</organism>
<dbReference type="Pfam" id="PF01129">
    <property type="entry name" value="ART"/>
    <property type="match status" value="1"/>
</dbReference>
<keyword evidence="4" id="KW-0548">Nucleotidyltransferase</keyword>
<keyword evidence="5" id="KW-0732">Signal</keyword>
<dbReference type="PROSITE" id="PS51996">
    <property type="entry name" value="TR_MART"/>
    <property type="match status" value="1"/>
</dbReference>
<evidence type="ECO:0000256" key="8">
    <source>
        <dbReference type="RuleBase" id="RU361228"/>
    </source>
</evidence>
<evidence type="ECO:0000256" key="2">
    <source>
        <dbReference type="ARBA" id="ARBA00022676"/>
    </source>
</evidence>
<dbReference type="SUPFAM" id="SSF101898">
    <property type="entry name" value="NHL repeat"/>
    <property type="match status" value="1"/>
</dbReference>
<evidence type="ECO:0000256" key="4">
    <source>
        <dbReference type="ARBA" id="ARBA00022695"/>
    </source>
</evidence>
<evidence type="ECO:0000256" key="1">
    <source>
        <dbReference type="ARBA" id="ARBA00009558"/>
    </source>
</evidence>
<dbReference type="CDD" id="cd05819">
    <property type="entry name" value="NHL"/>
    <property type="match status" value="1"/>
</dbReference>
<dbReference type="SUPFAM" id="SSF56399">
    <property type="entry name" value="ADP-ribosylation"/>
    <property type="match status" value="1"/>
</dbReference>
<protein>
    <recommendedName>
        <fullName evidence="8">NAD(P)(+)--arginine ADP-ribosyltransferase</fullName>
        <ecNumber evidence="8">2.4.2.31</ecNumber>
    </recommendedName>
    <alternativeName>
        <fullName evidence="8">Mono(ADP-ribosyl)transferase</fullName>
    </alternativeName>
</protein>
<dbReference type="AlphaFoldDB" id="A0A816NNF0"/>
<evidence type="ECO:0000256" key="6">
    <source>
        <dbReference type="ARBA" id="ARBA00023180"/>
    </source>
</evidence>
<keyword evidence="3 8" id="KW-0808">Transferase</keyword>
<evidence type="ECO:0000256" key="3">
    <source>
        <dbReference type="ARBA" id="ARBA00022679"/>
    </source>
</evidence>
<evidence type="ECO:0000256" key="7">
    <source>
        <dbReference type="ARBA" id="ARBA00047597"/>
    </source>
</evidence>
<dbReference type="Gene3D" id="2.120.10.30">
    <property type="entry name" value="TolB, C-terminal domain"/>
    <property type="match status" value="2"/>
</dbReference>
<dbReference type="Gene3D" id="2.40.10.500">
    <property type="match status" value="1"/>
</dbReference>
<dbReference type="Gene3D" id="3.90.176.10">
    <property type="entry name" value="Toxin ADP-ribosyltransferase, Chain A, domain 1"/>
    <property type="match status" value="1"/>
</dbReference>
<evidence type="ECO:0000256" key="5">
    <source>
        <dbReference type="ARBA" id="ARBA00022729"/>
    </source>
</evidence>
<comment type="caution">
    <text evidence="9">The sequence shown here is derived from an EMBL/GenBank/DDBJ whole genome shotgun (WGS) entry which is preliminary data.</text>
</comment>
<sequence length="559" mass="63077">MASSSFHEKPSALRFTDVGELPKRMLAPIEGYDTVPLVSLEEAVKPLVDIVPNVERNVYVVKENCQDPEDGLTTDESASIMLYTYESILHENSLYVKLNDTLRSEQRKHLVPWFLYLRLILTALTRLPSKRRSIFRGVKKEVWLDYAEGKVFIWWGFSSCASTIGVLENEHFFGKTGERTLFQINCTTAKDIKKHSFIVNEDEILLLPARQFEVKSCLNSGHGLHIVQLKELKSKFDLLQPVSIPNLTVQSKISSQGKSPPISGAMGAQFAATQAKSKCDATNQLYWSHGLFVDDDQTVVVADFGNDRIIQWKKDDTTNGQVIAGGKGQENGLNQLNRPTDVLIDKETDTLIICDRQNQRVVRWPRCSGTTQGEILIGNIACYGLAMDEQRYLYVSDTKKHEVRLYQLGGKNYTVVAGGNGQGDGLNQLNFPAYLFVDRQQNVYVSDWNNHRVMKWNIDAKEGIVVAGGQGVGNARTQLYYPNELFVDALSTLYVADSWNHRVMRWTQGAKKGTVMVGENGRGEGANQFDIPIGLSFDRYFNLYVTDYNNNRVKRFSIE</sequence>
<keyword evidence="2 8" id="KW-0328">Glycosyltransferase</keyword>